<dbReference type="eggNOG" id="KOG0247">
    <property type="taxonomic scope" value="Eukaryota"/>
</dbReference>
<dbReference type="GeneID" id="4703484"/>
<sequence length="831" mass="91680">MSTTTKPGQSSLFQVFLRLRPPYTQQQDAERCLVIDTPEDQSNNIESGDSSATHVPTNIILQPPNDTRKRAVEKFGFTKVFEESASQLTVFEDTGLDGLVRGVLLEGRDGLVATLGVTGSGKSHTILGSKTQRGMTQMSLDVIFRSLDSTIKPPDNAISPVLLSSVIASDASEAQMFTAPTFLEAVYGDWNGDRGRNSRAQTPMSSSRAQTPMTVRNPMSLLAIRGVPVLYPSITPKRCPQAFIGPRSPQKTPKGVAPPKSQRVFPVGPTTLFKERIGQIVLRSPLASPYAPSVDSPYSQAKPSLESIQEPSPALVFPRRNMPHRPSALPRLPDVSHLTVELNHNSEYVVLVSMYEVYNDRIFDLLSPAIVPGQGSAMSRQGAGTQKDRRRPLLYKSTEGSPDRKVVAGLRKIACSTYEEALAVLEVGLTERKVTGTSANSVSSRSHGFFCLEVKRRMRNKRTGEETWIGSTLTVADLAGSERARTAKTAGSTLAEAGKINESLMYLGQCLQMQSEIQEGKTALVPFRQCKLTELLFSNSFPSSTQTLGLNRPPQKAIMIVTADPLGDYNATSQILRYSALAREVTVPRVPSVTESILSSTLGSCRAASGRNSPNLITHEELEKAVAEVSRLTAENETLALRLAEEEIVRAELEMRLKSSEEKCLLIEQDVREECWAEMDERMEEERKRWQSAWDEQTGRNDEHLDKKIELLSRGFQIYEDPDPTNDQKVEELGFENDQLRSRIAALERELMGRSPTKKPKSKNALDSSHSSNLLGRESDIESALRRMDQLKLADGMFSPAASGSSSPGKKQRKMATRKWDLAPEEDLGAW</sequence>
<evidence type="ECO:0000256" key="1">
    <source>
        <dbReference type="ARBA" id="ARBA00022701"/>
    </source>
</evidence>
<keyword evidence="1" id="KW-0493">Microtubule</keyword>
<protein>
    <submittedName>
        <fullName evidence="9">Kinesin family protein</fullName>
    </submittedName>
</protein>
<dbReference type="AlphaFoldDB" id="A1CL27"/>
<dbReference type="STRING" id="344612.A1CL27"/>
<feature type="binding site" evidence="5">
    <location>
        <begin position="116"/>
        <end position="123"/>
    </location>
    <ligand>
        <name>ATP</name>
        <dbReference type="ChEBI" id="CHEBI:30616"/>
    </ligand>
</feature>
<feature type="domain" description="Kinesin motor" evidence="8">
    <location>
        <begin position="12"/>
        <end position="585"/>
    </location>
</feature>
<evidence type="ECO:0000256" key="6">
    <source>
        <dbReference type="SAM" id="Coils"/>
    </source>
</evidence>
<evidence type="ECO:0000256" key="7">
    <source>
        <dbReference type="SAM" id="MobiDB-lite"/>
    </source>
</evidence>
<dbReference type="Proteomes" id="UP000006701">
    <property type="component" value="Unassembled WGS sequence"/>
</dbReference>
<dbReference type="GO" id="GO:0005871">
    <property type="term" value="C:kinesin complex"/>
    <property type="evidence" value="ECO:0007669"/>
    <property type="project" value="TreeGrafter"/>
</dbReference>
<dbReference type="HOGENOM" id="CLU_004757_1_0_1"/>
<dbReference type="PANTHER" id="PTHR24115:SF1008">
    <property type="entry name" value="KINESIN-LIKE PROTEIN SUBITO"/>
    <property type="match status" value="1"/>
</dbReference>
<comment type="similarity">
    <text evidence="5">Belongs to the TRAFAC class myosin-kinesin ATPase superfamily. Kinesin family.</text>
</comment>
<gene>
    <name evidence="9" type="ORF">ACLA_040670</name>
</gene>
<dbReference type="InterPro" id="IPR027640">
    <property type="entry name" value="Kinesin-like_fam"/>
</dbReference>
<dbReference type="Pfam" id="PF00225">
    <property type="entry name" value="Kinesin"/>
    <property type="match status" value="2"/>
</dbReference>
<reference evidence="9 10" key="1">
    <citation type="journal article" date="2008" name="PLoS Genet.">
        <title>Genomic islands in the pathogenic filamentous fungus Aspergillus fumigatus.</title>
        <authorList>
            <person name="Fedorova N.D."/>
            <person name="Khaldi N."/>
            <person name="Joardar V.S."/>
            <person name="Maiti R."/>
            <person name="Amedeo P."/>
            <person name="Anderson M.J."/>
            <person name="Crabtree J."/>
            <person name="Silva J.C."/>
            <person name="Badger J.H."/>
            <person name="Albarraq A."/>
            <person name="Angiuoli S."/>
            <person name="Bussey H."/>
            <person name="Bowyer P."/>
            <person name="Cotty P.J."/>
            <person name="Dyer P.S."/>
            <person name="Egan A."/>
            <person name="Galens K."/>
            <person name="Fraser-Liggett C.M."/>
            <person name="Haas B.J."/>
            <person name="Inman J.M."/>
            <person name="Kent R."/>
            <person name="Lemieux S."/>
            <person name="Malavazi I."/>
            <person name="Orvis J."/>
            <person name="Roemer T."/>
            <person name="Ronning C.M."/>
            <person name="Sundaram J.P."/>
            <person name="Sutton G."/>
            <person name="Turner G."/>
            <person name="Venter J.C."/>
            <person name="White O.R."/>
            <person name="Whitty B.R."/>
            <person name="Youngman P."/>
            <person name="Wolfe K.H."/>
            <person name="Goldman G.H."/>
            <person name="Wortman J.R."/>
            <person name="Jiang B."/>
            <person name="Denning D.W."/>
            <person name="Nierman W.C."/>
        </authorList>
    </citation>
    <scope>NUCLEOTIDE SEQUENCE [LARGE SCALE GENOMIC DNA]</scope>
    <source>
        <strain evidence="10">ATCC 1007 / CBS 513.65 / DSM 816 / NCTC 3887 / NRRL 1</strain>
    </source>
</reference>
<organism evidence="9 10">
    <name type="scientific">Aspergillus clavatus (strain ATCC 1007 / CBS 513.65 / DSM 816 / NCTC 3887 / NRRL 1 / QM 1276 / 107)</name>
    <dbReference type="NCBI Taxonomy" id="344612"/>
    <lineage>
        <taxon>Eukaryota</taxon>
        <taxon>Fungi</taxon>
        <taxon>Dikarya</taxon>
        <taxon>Ascomycota</taxon>
        <taxon>Pezizomycotina</taxon>
        <taxon>Eurotiomycetes</taxon>
        <taxon>Eurotiomycetidae</taxon>
        <taxon>Eurotiales</taxon>
        <taxon>Aspergillaceae</taxon>
        <taxon>Aspergillus</taxon>
        <taxon>Aspergillus subgen. Fumigati</taxon>
    </lineage>
</organism>
<keyword evidence="6" id="KW-0175">Coiled coil</keyword>
<dbReference type="KEGG" id="act:ACLA_040670"/>
<dbReference type="SMART" id="SM00129">
    <property type="entry name" value="KISc"/>
    <property type="match status" value="1"/>
</dbReference>
<accession>A1CL27</accession>
<dbReference type="GO" id="GO:0016887">
    <property type="term" value="F:ATP hydrolysis activity"/>
    <property type="evidence" value="ECO:0007669"/>
    <property type="project" value="TreeGrafter"/>
</dbReference>
<dbReference type="OMA" id="NRHPQKA"/>
<dbReference type="InterPro" id="IPR001752">
    <property type="entry name" value="Kinesin_motor_dom"/>
</dbReference>
<proteinExistence type="inferred from homology"/>
<evidence type="ECO:0000256" key="2">
    <source>
        <dbReference type="ARBA" id="ARBA00022741"/>
    </source>
</evidence>
<dbReference type="GO" id="GO:0003777">
    <property type="term" value="F:microtubule motor activity"/>
    <property type="evidence" value="ECO:0007669"/>
    <property type="project" value="InterPro"/>
</dbReference>
<evidence type="ECO:0000313" key="10">
    <source>
        <dbReference type="Proteomes" id="UP000006701"/>
    </source>
</evidence>
<evidence type="ECO:0000256" key="3">
    <source>
        <dbReference type="ARBA" id="ARBA00022840"/>
    </source>
</evidence>
<dbReference type="SUPFAM" id="SSF52540">
    <property type="entry name" value="P-loop containing nucleoside triphosphate hydrolases"/>
    <property type="match status" value="1"/>
</dbReference>
<dbReference type="VEuPathDB" id="FungiDB:ACLA_040670"/>
<dbReference type="InterPro" id="IPR027417">
    <property type="entry name" value="P-loop_NTPase"/>
</dbReference>
<dbReference type="PANTHER" id="PTHR24115">
    <property type="entry name" value="KINESIN-RELATED"/>
    <property type="match status" value="1"/>
</dbReference>
<keyword evidence="10" id="KW-1185">Reference proteome</keyword>
<feature type="compositionally biased region" description="Low complexity" evidence="7">
    <location>
        <begin position="799"/>
        <end position="809"/>
    </location>
</feature>
<dbReference type="GO" id="GO:0005634">
    <property type="term" value="C:nucleus"/>
    <property type="evidence" value="ECO:0007669"/>
    <property type="project" value="TreeGrafter"/>
</dbReference>
<name>A1CL27_ASPCL</name>
<dbReference type="PROSITE" id="PS50067">
    <property type="entry name" value="KINESIN_MOTOR_2"/>
    <property type="match status" value="1"/>
</dbReference>
<feature type="compositionally biased region" description="Polar residues" evidence="7">
    <location>
        <begin position="765"/>
        <end position="774"/>
    </location>
</feature>
<dbReference type="InterPro" id="IPR036961">
    <property type="entry name" value="Kinesin_motor_dom_sf"/>
</dbReference>
<dbReference type="eggNOG" id="KOG0242">
    <property type="taxonomic scope" value="Eukaryota"/>
</dbReference>
<dbReference type="RefSeq" id="XP_001271277.1">
    <property type="nucleotide sequence ID" value="XM_001271276.1"/>
</dbReference>
<dbReference type="GO" id="GO:0008017">
    <property type="term" value="F:microtubule binding"/>
    <property type="evidence" value="ECO:0007669"/>
    <property type="project" value="InterPro"/>
</dbReference>
<evidence type="ECO:0000259" key="8">
    <source>
        <dbReference type="PROSITE" id="PS50067"/>
    </source>
</evidence>
<dbReference type="OrthoDB" id="123929at2759"/>
<evidence type="ECO:0000256" key="5">
    <source>
        <dbReference type="PROSITE-ProRule" id="PRU00283"/>
    </source>
</evidence>
<feature type="coiled-coil region" evidence="6">
    <location>
        <begin position="622"/>
        <end position="670"/>
    </location>
</feature>
<dbReference type="FunFam" id="3.40.850.10:FF:000120">
    <property type="entry name" value="Kinesin family protein"/>
    <property type="match status" value="1"/>
</dbReference>
<dbReference type="GO" id="GO:0005524">
    <property type="term" value="F:ATP binding"/>
    <property type="evidence" value="ECO:0007669"/>
    <property type="project" value="UniProtKB-UniRule"/>
</dbReference>
<dbReference type="FunFam" id="3.40.850.10:FF:000091">
    <property type="entry name" value="Kinesin family protein"/>
    <property type="match status" value="1"/>
</dbReference>
<feature type="region of interest" description="Disordered" evidence="7">
    <location>
        <begin position="795"/>
        <end position="831"/>
    </location>
</feature>
<dbReference type="Gene3D" id="3.40.850.10">
    <property type="entry name" value="Kinesin motor domain"/>
    <property type="match status" value="2"/>
</dbReference>
<evidence type="ECO:0000313" key="9">
    <source>
        <dbReference type="EMBL" id="EAW09851.1"/>
    </source>
</evidence>
<dbReference type="GO" id="GO:0005874">
    <property type="term" value="C:microtubule"/>
    <property type="evidence" value="ECO:0007669"/>
    <property type="project" value="UniProtKB-KW"/>
</dbReference>
<keyword evidence="3 5" id="KW-0067">ATP-binding</keyword>
<dbReference type="EMBL" id="DS027056">
    <property type="protein sequence ID" value="EAW09851.1"/>
    <property type="molecule type" value="Genomic_DNA"/>
</dbReference>
<keyword evidence="4 5" id="KW-0505">Motor protein</keyword>
<feature type="region of interest" description="Disordered" evidence="7">
    <location>
        <begin position="749"/>
        <end position="781"/>
    </location>
</feature>
<keyword evidence="2 5" id="KW-0547">Nucleotide-binding</keyword>
<feature type="region of interest" description="Disordered" evidence="7">
    <location>
        <begin position="243"/>
        <end position="263"/>
    </location>
</feature>
<dbReference type="GO" id="GO:0007018">
    <property type="term" value="P:microtubule-based movement"/>
    <property type="evidence" value="ECO:0007669"/>
    <property type="project" value="InterPro"/>
</dbReference>
<evidence type="ECO:0000256" key="4">
    <source>
        <dbReference type="ARBA" id="ARBA00023175"/>
    </source>
</evidence>